<dbReference type="EMBL" id="JACHGJ010000002">
    <property type="protein sequence ID" value="MBB6479726.1"/>
    <property type="molecule type" value="Genomic_DNA"/>
</dbReference>
<dbReference type="Proteomes" id="UP000587760">
    <property type="component" value="Unassembled WGS sequence"/>
</dbReference>
<dbReference type="Pfam" id="PF07676">
    <property type="entry name" value="PD40"/>
    <property type="match status" value="8"/>
</dbReference>
<dbReference type="Gene3D" id="2.120.10.30">
    <property type="entry name" value="TolB, C-terminal domain"/>
    <property type="match status" value="3"/>
</dbReference>
<dbReference type="AlphaFoldDB" id="A0A841R7C0"/>
<keyword evidence="5" id="KW-1185">Reference proteome</keyword>
<proteinExistence type="inferred from homology"/>
<evidence type="ECO:0000256" key="1">
    <source>
        <dbReference type="ARBA" id="ARBA00009820"/>
    </source>
</evidence>
<organism evidence="4 5">
    <name type="scientific">Spirochaeta isovalerica</name>
    <dbReference type="NCBI Taxonomy" id="150"/>
    <lineage>
        <taxon>Bacteria</taxon>
        <taxon>Pseudomonadati</taxon>
        <taxon>Spirochaetota</taxon>
        <taxon>Spirochaetia</taxon>
        <taxon>Spirochaetales</taxon>
        <taxon>Spirochaetaceae</taxon>
        <taxon>Spirochaeta</taxon>
    </lineage>
</organism>
<dbReference type="Gene3D" id="2.130.10.10">
    <property type="entry name" value="YVTN repeat-like/Quinoprotein amine dehydrogenase"/>
    <property type="match status" value="2"/>
</dbReference>
<keyword evidence="3" id="KW-0732">Signal</keyword>
<dbReference type="InterPro" id="IPR015943">
    <property type="entry name" value="WD40/YVTN_repeat-like_dom_sf"/>
</dbReference>
<evidence type="ECO:0000313" key="5">
    <source>
        <dbReference type="Proteomes" id="UP000587760"/>
    </source>
</evidence>
<feature type="chain" id="PRO_5032477666" evidence="3">
    <location>
        <begin position="22"/>
        <end position="589"/>
    </location>
</feature>
<accession>A0A841R7C0</accession>
<dbReference type="PANTHER" id="PTHR36842">
    <property type="entry name" value="PROTEIN TOLB HOMOLOG"/>
    <property type="match status" value="1"/>
</dbReference>
<dbReference type="InterPro" id="IPR011659">
    <property type="entry name" value="WD40"/>
</dbReference>
<feature type="compositionally biased region" description="Basic and acidic residues" evidence="2">
    <location>
        <begin position="165"/>
        <end position="176"/>
    </location>
</feature>
<dbReference type="Pfam" id="PF26549">
    <property type="entry name" value="Tricorn_N"/>
    <property type="match status" value="1"/>
</dbReference>
<dbReference type="SUPFAM" id="SSF82171">
    <property type="entry name" value="DPP6 N-terminal domain-like"/>
    <property type="match status" value="2"/>
</dbReference>
<evidence type="ECO:0000313" key="4">
    <source>
        <dbReference type="EMBL" id="MBB6479726.1"/>
    </source>
</evidence>
<dbReference type="RefSeq" id="WP_184745206.1">
    <property type="nucleotide sequence ID" value="NZ_JACHGJ010000002.1"/>
</dbReference>
<comment type="similarity">
    <text evidence="1">Belongs to the TolB family.</text>
</comment>
<evidence type="ECO:0000256" key="3">
    <source>
        <dbReference type="SAM" id="SignalP"/>
    </source>
</evidence>
<reference evidence="4 5" key="1">
    <citation type="submission" date="2020-08" db="EMBL/GenBank/DDBJ databases">
        <title>Genomic Encyclopedia of Type Strains, Phase IV (KMG-IV): sequencing the most valuable type-strain genomes for metagenomic binning, comparative biology and taxonomic classification.</title>
        <authorList>
            <person name="Goeker M."/>
        </authorList>
    </citation>
    <scope>NUCLEOTIDE SEQUENCE [LARGE SCALE GENOMIC DNA]</scope>
    <source>
        <strain evidence="4 5">DSM 2461</strain>
    </source>
</reference>
<evidence type="ECO:0000256" key="2">
    <source>
        <dbReference type="SAM" id="MobiDB-lite"/>
    </source>
</evidence>
<dbReference type="PROSITE" id="PS51257">
    <property type="entry name" value="PROKAR_LIPOPROTEIN"/>
    <property type="match status" value="1"/>
</dbReference>
<comment type="caution">
    <text evidence="4">The sequence shown here is derived from an EMBL/GenBank/DDBJ whole genome shotgun (WGS) entry which is preliminary data.</text>
</comment>
<feature type="signal peptide" evidence="3">
    <location>
        <begin position="1"/>
        <end position="21"/>
    </location>
</feature>
<sequence length="589" mass="66343">MKKYLLILLSAMVLLSFSCSEKDEDLSRSRTPVEDSPTLRTEVSAVPAKPPQGEILFSSERGGDRDLYIVNADGTDLRVILDLPSIEGHGDWAPDGDRIVFFSDRDGNRELYSISYADPEKTLRRLTDSKGNDHLPAWSPDGQKIAFVSERDGNPEIYIMNSDGTDQKRLTDDPGKDMAPTWSPDGRTLYYSTAGDNGTWQLRSLDPSQPGSEPEIISEENIGYADVSPDGSRLAWHSNRSGSFAMYISGTDGSDIEAVEGAPGQTGWIPVWSADGRYLAFDGERGYSTGEIYVRDLEEGSLYRVTNHRSSDWGPDWRPVPPSKIIYDSNSGGDREIYIIDEKGRNRVQLTDNDWEDGLPGFSPDGRRIVFFSDRDGDDEIFIMNGDGTDPIQLTSNESMDRAASWSPSGERIAFISDRDGNQEVYIMDPDGSNQIRLTENGARDFWPSWSPDGKTLAFTRYSTTQETWFIDFSEKGDPGLPYLFLEDCSRCEFSPDGSEVAFSSHRDGNWEIYTMNRDGTGLRRITRSGNADWVPTWSRDGRRLVFSSERNYSAKIIIFDRDKEEFTTVTPGRFQDWRPIFVPEMLFN</sequence>
<dbReference type="PANTHER" id="PTHR36842:SF1">
    <property type="entry name" value="PROTEIN TOLB"/>
    <property type="match status" value="1"/>
</dbReference>
<gene>
    <name evidence="4" type="ORF">HNR50_001384</name>
</gene>
<protein>
    <submittedName>
        <fullName evidence="4">Tol biopolymer transport system component</fullName>
    </submittedName>
</protein>
<name>A0A841R7C0_9SPIO</name>
<dbReference type="InterPro" id="IPR011042">
    <property type="entry name" value="6-blade_b-propeller_TolB-like"/>
</dbReference>
<feature type="region of interest" description="Disordered" evidence="2">
    <location>
        <begin position="161"/>
        <end position="184"/>
    </location>
</feature>